<name>A0AAN9TE51_9HEMI</name>
<dbReference type="Proteomes" id="UP001367676">
    <property type="component" value="Unassembled WGS sequence"/>
</dbReference>
<dbReference type="AlphaFoldDB" id="A0AAN9TE51"/>
<dbReference type="InterPro" id="IPR012936">
    <property type="entry name" value="Erv_C"/>
</dbReference>
<comment type="similarity">
    <text evidence="2">Belongs to the ERGIC family.</text>
</comment>
<evidence type="ECO:0000259" key="7">
    <source>
        <dbReference type="Pfam" id="PF07970"/>
    </source>
</evidence>
<evidence type="ECO:0000256" key="3">
    <source>
        <dbReference type="ARBA" id="ARBA00022692"/>
    </source>
</evidence>
<keyword evidence="10" id="KW-1185">Reference proteome</keyword>
<organism evidence="9 10">
    <name type="scientific">Parthenolecanium corni</name>
    <dbReference type="NCBI Taxonomy" id="536013"/>
    <lineage>
        <taxon>Eukaryota</taxon>
        <taxon>Metazoa</taxon>
        <taxon>Ecdysozoa</taxon>
        <taxon>Arthropoda</taxon>
        <taxon>Hexapoda</taxon>
        <taxon>Insecta</taxon>
        <taxon>Pterygota</taxon>
        <taxon>Neoptera</taxon>
        <taxon>Paraneoptera</taxon>
        <taxon>Hemiptera</taxon>
        <taxon>Sternorrhyncha</taxon>
        <taxon>Coccoidea</taxon>
        <taxon>Coccidae</taxon>
        <taxon>Parthenolecanium</taxon>
    </lineage>
</organism>
<evidence type="ECO:0000256" key="6">
    <source>
        <dbReference type="SAM" id="Phobius"/>
    </source>
</evidence>
<dbReference type="InterPro" id="IPR039542">
    <property type="entry name" value="Erv_N"/>
</dbReference>
<dbReference type="GO" id="GO:0006890">
    <property type="term" value="P:retrograde vesicle-mediated transport, Golgi to endoplasmic reticulum"/>
    <property type="evidence" value="ECO:0007669"/>
    <property type="project" value="TreeGrafter"/>
</dbReference>
<dbReference type="PANTHER" id="PTHR10984">
    <property type="entry name" value="ENDOPLASMIC RETICULUM-GOLGI INTERMEDIATE COMPARTMENT PROTEIN"/>
    <property type="match status" value="1"/>
</dbReference>
<accession>A0AAN9TE51</accession>
<dbReference type="InterPro" id="IPR045888">
    <property type="entry name" value="Erv"/>
</dbReference>
<keyword evidence="3 6" id="KW-0812">Transmembrane</keyword>
<comment type="caution">
    <text evidence="9">The sequence shown here is derived from an EMBL/GenBank/DDBJ whole genome shotgun (WGS) entry which is preliminary data.</text>
</comment>
<evidence type="ECO:0000256" key="2">
    <source>
        <dbReference type="ARBA" id="ARBA00005648"/>
    </source>
</evidence>
<evidence type="ECO:0000256" key="1">
    <source>
        <dbReference type="ARBA" id="ARBA00004457"/>
    </source>
</evidence>
<comment type="subcellular location">
    <subcellularLocation>
        <location evidence="1">Endoplasmic reticulum-Golgi intermediate compartment membrane</location>
        <topology evidence="1">Multi-pass membrane protein</topology>
    </subcellularLocation>
</comment>
<evidence type="ECO:0000313" key="9">
    <source>
        <dbReference type="EMBL" id="KAK7586014.1"/>
    </source>
</evidence>
<dbReference type="GO" id="GO:0033116">
    <property type="term" value="C:endoplasmic reticulum-Golgi intermediate compartment membrane"/>
    <property type="evidence" value="ECO:0007669"/>
    <property type="project" value="UniProtKB-SubCell"/>
</dbReference>
<dbReference type="PANTHER" id="PTHR10984:SF30">
    <property type="entry name" value="ENDOPLASMIC RETICULUM-GOLGI INTERMEDIATE COMPARTMENT PROTEIN 2"/>
    <property type="match status" value="1"/>
</dbReference>
<evidence type="ECO:0008006" key="11">
    <source>
        <dbReference type="Google" id="ProtNLM"/>
    </source>
</evidence>
<dbReference type="GO" id="GO:0005783">
    <property type="term" value="C:endoplasmic reticulum"/>
    <property type="evidence" value="ECO:0007669"/>
    <property type="project" value="TreeGrafter"/>
</dbReference>
<feature type="transmembrane region" description="Helical" evidence="6">
    <location>
        <begin position="34"/>
        <end position="59"/>
    </location>
</feature>
<dbReference type="GO" id="GO:0006888">
    <property type="term" value="P:endoplasmic reticulum to Golgi vesicle-mediated transport"/>
    <property type="evidence" value="ECO:0007669"/>
    <property type="project" value="TreeGrafter"/>
</dbReference>
<sequence length="250" mass="28697">MDTSGVRLRKRQKLVNVVRELDSFPKMPPDYRHYTGIGGLMTILTSMLMLVLIGCEIVYFKDSRINNKFVPDVHFNDKLKLTIDMTVAMQCSDIGADIVDVTNQESLKFGKFRLENTWFELDSSQQRYFDQVARLNTHLREKYHALRDILWRAGYTNYFNDMPERSDRPDRSHDACRLTGELELNKVAGNFHITLGKSLSVPGGHIHLQQLFPVNNANFSHRIDKFYFGDLGPGIVHPLDSTMKIATNSA</sequence>
<keyword evidence="4 6" id="KW-1133">Transmembrane helix</keyword>
<dbReference type="Pfam" id="PF07970">
    <property type="entry name" value="COPIIcoated_ERV"/>
    <property type="match status" value="1"/>
</dbReference>
<feature type="domain" description="Endoplasmic reticulum vesicle transporter C-terminal" evidence="7">
    <location>
        <begin position="170"/>
        <end position="244"/>
    </location>
</feature>
<feature type="domain" description="Endoplasmic reticulum vesicle transporter N-terminal" evidence="8">
    <location>
        <begin position="18"/>
        <end position="105"/>
    </location>
</feature>
<evidence type="ECO:0000259" key="8">
    <source>
        <dbReference type="Pfam" id="PF13850"/>
    </source>
</evidence>
<protein>
    <recommendedName>
        <fullName evidence="11">Endoplasmic reticulum-Golgi intermediate compartment protein 2</fullName>
    </recommendedName>
</protein>
<dbReference type="Pfam" id="PF13850">
    <property type="entry name" value="ERGIC_N"/>
    <property type="match status" value="1"/>
</dbReference>
<keyword evidence="5 6" id="KW-0472">Membrane</keyword>
<evidence type="ECO:0000313" key="10">
    <source>
        <dbReference type="Proteomes" id="UP001367676"/>
    </source>
</evidence>
<proteinExistence type="inferred from homology"/>
<gene>
    <name evidence="9" type="ORF">V9T40_003890</name>
</gene>
<dbReference type="GO" id="GO:0030134">
    <property type="term" value="C:COPII-coated ER to Golgi transport vesicle"/>
    <property type="evidence" value="ECO:0007669"/>
    <property type="project" value="TreeGrafter"/>
</dbReference>
<evidence type="ECO:0000256" key="5">
    <source>
        <dbReference type="ARBA" id="ARBA00023136"/>
    </source>
</evidence>
<dbReference type="EMBL" id="JBBCAQ010000027">
    <property type="protein sequence ID" value="KAK7586014.1"/>
    <property type="molecule type" value="Genomic_DNA"/>
</dbReference>
<reference evidence="9 10" key="1">
    <citation type="submission" date="2024-03" db="EMBL/GenBank/DDBJ databases">
        <title>Adaptation during the transition from Ophiocordyceps entomopathogen to insect associate is accompanied by gene loss and intensified selection.</title>
        <authorList>
            <person name="Ward C.M."/>
            <person name="Onetto C.A."/>
            <person name="Borneman A.R."/>
        </authorList>
    </citation>
    <scope>NUCLEOTIDE SEQUENCE [LARGE SCALE GENOMIC DNA]</scope>
    <source>
        <strain evidence="9">AWRI1</strain>
        <tissue evidence="9">Single Adult Female</tissue>
    </source>
</reference>
<evidence type="ECO:0000256" key="4">
    <source>
        <dbReference type="ARBA" id="ARBA00022989"/>
    </source>
</evidence>